<sequence length="454" mass="50572">MEEQANNGDTYRKEDSENLGGDGSECSDAINSKIGFSTDTTSTFVSKAFQTAVSPFSWQRTHGQAEELFNNTGSYQKSQPSSVKETMNRLPEKAFSPKKSTSSSLKNNKSSSSTGVSSISELKSIEHARKQLRERSSYTTFKILSIIALLLFLPPILSLFVDLSCMGSSDYCVSHMEMHMDNIAARPEFGRLLVKIAKGIEIISDNAYGGPLKAENIGQFLGSSLNKTGTVYKLNHFGYCRLEKGNPTIEENPEDWFEECHTLFDATDVPSVLLKDIAFEVEYSEGLDFTTSERVSSDMVSLFRKQLFKSHTSESKLVRYASMGLSFSIAFVILKIVALVFDTAALFLVFGIAVHIKKRTGQISNSKVKGWLILSTGCIIFSTLVQLLTMIFERAYHEDLSQHLIESSLPIVHHFNYFTSGTVLHIIGLSFQGMIIISMWLLISEKPWIVNVVL</sequence>
<keyword evidence="2" id="KW-0472">Membrane</keyword>
<evidence type="ECO:0000256" key="1">
    <source>
        <dbReference type="SAM" id="MobiDB-lite"/>
    </source>
</evidence>
<feature type="region of interest" description="Disordered" evidence="1">
    <location>
        <begin position="1"/>
        <end position="32"/>
    </location>
</feature>
<feature type="transmembrane region" description="Helical" evidence="2">
    <location>
        <begin position="423"/>
        <end position="443"/>
    </location>
</feature>
<dbReference type="EMBL" id="CP064815">
    <property type="protein sequence ID" value="QPG76075.1"/>
    <property type="molecule type" value="Genomic_DNA"/>
</dbReference>
<dbReference type="GeneID" id="62196861"/>
<organism evidence="3 4">
    <name type="scientific">Eeniella nana</name>
    <name type="common">Yeast</name>
    <name type="synonym">Brettanomyces nanus</name>
    <dbReference type="NCBI Taxonomy" id="13502"/>
    <lineage>
        <taxon>Eukaryota</taxon>
        <taxon>Fungi</taxon>
        <taxon>Dikarya</taxon>
        <taxon>Ascomycota</taxon>
        <taxon>Saccharomycotina</taxon>
        <taxon>Pichiomycetes</taxon>
        <taxon>Pichiales</taxon>
        <taxon>Pichiaceae</taxon>
        <taxon>Brettanomyces</taxon>
    </lineage>
</organism>
<feature type="transmembrane region" description="Helical" evidence="2">
    <location>
        <begin position="371"/>
        <end position="392"/>
    </location>
</feature>
<evidence type="ECO:0000256" key="2">
    <source>
        <dbReference type="SAM" id="Phobius"/>
    </source>
</evidence>
<feature type="compositionally biased region" description="Polar residues" evidence="1">
    <location>
        <begin position="70"/>
        <end position="85"/>
    </location>
</feature>
<evidence type="ECO:0000313" key="4">
    <source>
        <dbReference type="Proteomes" id="UP000662931"/>
    </source>
</evidence>
<name>A0A875S6Z9_EENNA</name>
<protein>
    <submittedName>
        <fullName evidence="3">Uncharacterized protein</fullName>
    </submittedName>
</protein>
<accession>A0A875S6Z9</accession>
<gene>
    <name evidence="3" type="ORF">FOA43_003461</name>
</gene>
<keyword evidence="2" id="KW-1133">Transmembrane helix</keyword>
<proteinExistence type="predicted"/>
<dbReference type="KEGG" id="bnn:FOA43_003461"/>
<keyword evidence="4" id="KW-1185">Reference proteome</keyword>
<dbReference type="OrthoDB" id="3997826at2759"/>
<dbReference type="RefSeq" id="XP_038779640.1">
    <property type="nucleotide sequence ID" value="XM_038923712.1"/>
</dbReference>
<dbReference type="Proteomes" id="UP000662931">
    <property type="component" value="Chromosome 4"/>
</dbReference>
<feature type="region of interest" description="Disordered" evidence="1">
    <location>
        <begin position="70"/>
        <end position="115"/>
    </location>
</feature>
<evidence type="ECO:0000313" key="3">
    <source>
        <dbReference type="EMBL" id="QPG76075.1"/>
    </source>
</evidence>
<dbReference type="AlphaFoldDB" id="A0A875S6Z9"/>
<keyword evidence="2" id="KW-0812">Transmembrane</keyword>
<feature type="transmembrane region" description="Helical" evidence="2">
    <location>
        <begin position="139"/>
        <end position="161"/>
    </location>
</feature>
<feature type="compositionally biased region" description="Low complexity" evidence="1">
    <location>
        <begin position="97"/>
        <end position="115"/>
    </location>
</feature>
<feature type="transmembrane region" description="Helical" evidence="2">
    <location>
        <begin position="325"/>
        <end position="350"/>
    </location>
</feature>
<reference evidence="3" key="1">
    <citation type="submission" date="2020-10" db="EMBL/GenBank/DDBJ databases">
        <authorList>
            <person name="Roach M.J.R."/>
        </authorList>
    </citation>
    <scope>NUCLEOTIDE SEQUENCE</scope>
    <source>
        <strain evidence="3">CBS 1945</strain>
    </source>
</reference>